<dbReference type="Proteomes" id="UP001279734">
    <property type="component" value="Unassembled WGS sequence"/>
</dbReference>
<organism evidence="1 2">
    <name type="scientific">Nepenthes gracilis</name>
    <name type="common">Slender pitcher plant</name>
    <dbReference type="NCBI Taxonomy" id="150966"/>
    <lineage>
        <taxon>Eukaryota</taxon>
        <taxon>Viridiplantae</taxon>
        <taxon>Streptophyta</taxon>
        <taxon>Embryophyta</taxon>
        <taxon>Tracheophyta</taxon>
        <taxon>Spermatophyta</taxon>
        <taxon>Magnoliopsida</taxon>
        <taxon>eudicotyledons</taxon>
        <taxon>Gunneridae</taxon>
        <taxon>Pentapetalae</taxon>
        <taxon>Caryophyllales</taxon>
        <taxon>Nepenthaceae</taxon>
        <taxon>Nepenthes</taxon>
    </lineage>
</organism>
<evidence type="ECO:0000313" key="2">
    <source>
        <dbReference type="Proteomes" id="UP001279734"/>
    </source>
</evidence>
<sequence>MTAREILDTFSSVLQKKSYLDVMERSIWFGDHDNHSLTTQHFAKAPVEMWLAKGSLATKTRGPATKLDQRQDYLIEGNIFQDAFLLQPKDVIEPTKDERRQPKIWASFSQQSRKHEILHWSLMVDIAISVRVEIDNWLVVLVAGSRFGLVRECIIEGEDTILVLVVMSRLMLMMLFVFDVQSVDGLHFANGKDIQVGVGLVNFAGAYLVVGKLDLMLKPPRCVFAPQQNTAVLSK</sequence>
<comment type="caution">
    <text evidence="1">The sequence shown here is derived from an EMBL/GenBank/DDBJ whole genome shotgun (WGS) entry which is preliminary data.</text>
</comment>
<dbReference type="EMBL" id="BSYO01000023">
    <property type="protein sequence ID" value="GMH21269.1"/>
    <property type="molecule type" value="Genomic_DNA"/>
</dbReference>
<reference evidence="1" key="1">
    <citation type="submission" date="2023-05" db="EMBL/GenBank/DDBJ databases">
        <title>Nepenthes gracilis genome sequencing.</title>
        <authorList>
            <person name="Fukushima K."/>
        </authorList>
    </citation>
    <scope>NUCLEOTIDE SEQUENCE</scope>
    <source>
        <strain evidence="1">SING2019-196</strain>
    </source>
</reference>
<protein>
    <submittedName>
        <fullName evidence="1">Uncharacterized protein</fullName>
    </submittedName>
</protein>
<evidence type="ECO:0000313" key="1">
    <source>
        <dbReference type="EMBL" id="GMH21269.1"/>
    </source>
</evidence>
<proteinExistence type="predicted"/>
<name>A0AAD3XYQ9_NEPGR</name>
<gene>
    <name evidence="1" type="ORF">Nepgr_023111</name>
</gene>
<keyword evidence="2" id="KW-1185">Reference proteome</keyword>
<dbReference type="AlphaFoldDB" id="A0AAD3XYQ9"/>
<accession>A0AAD3XYQ9</accession>